<dbReference type="Proteomes" id="UP001596096">
    <property type="component" value="Unassembled WGS sequence"/>
</dbReference>
<sequence>MTRPRPGLPLLADLRDWLADVEPDLIAAARDAGVTWEALAPPAAAPSLR</sequence>
<evidence type="ECO:0000313" key="2">
    <source>
        <dbReference type="Proteomes" id="UP001596096"/>
    </source>
</evidence>
<comment type="caution">
    <text evidence="1">The sequence shown here is derived from an EMBL/GenBank/DDBJ whole genome shotgun (WGS) entry which is preliminary data.</text>
</comment>
<evidence type="ECO:0000313" key="1">
    <source>
        <dbReference type="EMBL" id="MFC5821048.1"/>
    </source>
</evidence>
<gene>
    <name evidence="1" type="ORF">ACFPUY_38645</name>
</gene>
<proteinExistence type="predicted"/>
<dbReference type="RefSeq" id="WP_219546426.1">
    <property type="nucleotide sequence ID" value="NZ_JAHKRN010000024.1"/>
</dbReference>
<organism evidence="1 2">
    <name type="scientific">Nonomuraea harbinensis</name>
    <dbReference type="NCBI Taxonomy" id="1286938"/>
    <lineage>
        <taxon>Bacteria</taxon>
        <taxon>Bacillati</taxon>
        <taxon>Actinomycetota</taxon>
        <taxon>Actinomycetes</taxon>
        <taxon>Streptosporangiales</taxon>
        <taxon>Streptosporangiaceae</taxon>
        <taxon>Nonomuraea</taxon>
    </lineage>
</organism>
<accession>A0ABW1C893</accession>
<keyword evidence="2" id="KW-1185">Reference proteome</keyword>
<dbReference type="EMBL" id="JBHSNW010000029">
    <property type="protein sequence ID" value="MFC5821048.1"/>
    <property type="molecule type" value="Genomic_DNA"/>
</dbReference>
<protein>
    <submittedName>
        <fullName evidence="1">Uncharacterized protein</fullName>
    </submittedName>
</protein>
<name>A0ABW1C893_9ACTN</name>
<reference evidence="2" key="1">
    <citation type="journal article" date="2019" name="Int. J. Syst. Evol. Microbiol.">
        <title>The Global Catalogue of Microorganisms (GCM) 10K type strain sequencing project: providing services to taxonomists for standard genome sequencing and annotation.</title>
        <authorList>
            <consortium name="The Broad Institute Genomics Platform"/>
            <consortium name="The Broad Institute Genome Sequencing Center for Infectious Disease"/>
            <person name="Wu L."/>
            <person name="Ma J."/>
        </authorList>
    </citation>
    <scope>NUCLEOTIDE SEQUENCE [LARGE SCALE GENOMIC DNA]</scope>
    <source>
        <strain evidence="2">CGMCC 4.7106</strain>
    </source>
</reference>